<dbReference type="PANTHER" id="PTHR42711">
    <property type="entry name" value="ABC TRANSPORTER ATP-BINDING PROTEIN"/>
    <property type="match status" value="1"/>
</dbReference>
<evidence type="ECO:0000256" key="5">
    <source>
        <dbReference type="ARBA" id="ARBA00022840"/>
    </source>
</evidence>
<dbReference type="EMBL" id="JASGBP010000002">
    <property type="protein sequence ID" value="MDI9257024.1"/>
    <property type="molecule type" value="Genomic_DNA"/>
</dbReference>
<evidence type="ECO:0000313" key="8">
    <source>
        <dbReference type="Proteomes" id="UP001230035"/>
    </source>
</evidence>
<keyword evidence="4" id="KW-0547">Nucleotide-binding</keyword>
<dbReference type="SUPFAM" id="SSF52540">
    <property type="entry name" value="P-loop containing nucleoside triphosphate hydrolases"/>
    <property type="match status" value="1"/>
</dbReference>
<dbReference type="RefSeq" id="WP_283238706.1">
    <property type="nucleotide sequence ID" value="NZ_JASGBP010000002.1"/>
</dbReference>
<dbReference type="InterPro" id="IPR003439">
    <property type="entry name" value="ABC_transporter-like_ATP-bd"/>
</dbReference>
<evidence type="ECO:0000256" key="2">
    <source>
        <dbReference type="ARBA" id="ARBA00022448"/>
    </source>
</evidence>
<keyword evidence="8" id="KW-1185">Reference proteome</keyword>
<comment type="similarity">
    <text evidence="1">Belongs to the ABC transporter superfamily.</text>
</comment>
<proteinExistence type="inferred from homology"/>
<dbReference type="PROSITE" id="PS50893">
    <property type="entry name" value="ABC_TRANSPORTER_2"/>
    <property type="match status" value="1"/>
</dbReference>
<dbReference type="GO" id="GO:0005524">
    <property type="term" value="F:ATP binding"/>
    <property type="evidence" value="ECO:0007669"/>
    <property type="project" value="UniProtKB-KW"/>
</dbReference>
<sequence length="388" mass="44569">MNEFERQYAELLNFLKFEDFEVLTKRIIDLTLDTEDKNHYQKTLTFLDWLDENKHKLSVKKEKYHEILSELYAALSVKKPIEKSILVSATDLTKTYGPSGFALGPINLQLKQGDILGLVGENGNGKTTLLRLLCGELHTVSGGLHYHFDYTDSYDLRTKLVYIPQRTDTWYGSMFENLLFAGASYGYKPEENELIVNLVIARLGLRKFRKHSWKSLSSGYKMRFELARMLLRKPQILLIDEPLANLDIIAQQTILEDFRAIAKSPFRPLGIVLSSQQLYEVEKTSDQVIFLKNGVPKNLHQNQDSHREPVVAENCLVIEFESSWSQSELAEVLSKHNLTAIQFNGGTYIATFSGDMIIHDFLKIAIQNSIPLLYFRDISNSTRRFFVS</sequence>
<keyword evidence="5 7" id="KW-0067">ATP-binding</keyword>
<gene>
    <name evidence="7" type="ORF">QHT84_06315</name>
</gene>
<dbReference type="Pfam" id="PF00005">
    <property type="entry name" value="ABC_tran"/>
    <property type="match status" value="1"/>
</dbReference>
<evidence type="ECO:0000256" key="1">
    <source>
        <dbReference type="ARBA" id="ARBA00005417"/>
    </source>
</evidence>
<evidence type="ECO:0000256" key="3">
    <source>
        <dbReference type="ARBA" id="ARBA00022458"/>
    </source>
</evidence>
<dbReference type="Gene3D" id="3.40.50.300">
    <property type="entry name" value="P-loop containing nucleotide triphosphate hydrolases"/>
    <property type="match status" value="1"/>
</dbReference>
<evidence type="ECO:0000256" key="4">
    <source>
        <dbReference type="ARBA" id="ARBA00022741"/>
    </source>
</evidence>
<dbReference type="InterPro" id="IPR050763">
    <property type="entry name" value="ABC_transporter_ATP-binding"/>
</dbReference>
<comment type="caution">
    <text evidence="7">The sequence shown here is derived from an EMBL/GenBank/DDBJ whole genome shotgun (WGS) entry which is preliminary data.</text>
</comment>
<organism evidence="7 8">
    <name type="scientific">Flavobacterium sedimenticola</name>
    <dbReference type="NCBI Taxonomy" id="3043286"/>
    <lineage>
        <taxon>Bacteria</taxon>
        <taxon>Pseudomonadati</taxon>
        <taxon>Bacteroidota</taxon>
        <taxon>Flavobacteriia</taxon>
        <taxon>Flavobacteriales</taxon>
        <taxon>Flavobacteriaceae</taxon>
        <taxon>Flavobacterium</taxon>
    </lineage>
</organism>
<dbReference type="InterPro" id="IPR027417">
    <property type="entry name" value="P-loop_NTPase"/>
</dbReference>
<dbReference type="Proteomes" id="UP001230035">
    <property type="component" value="Unassembled WGS sequence"/>
</dbReference>
<keyword evidence="3" id="KW-0536">Nodulation</keyword>
<dbReference type="SMART" id="SM00382">
    <property type="entry name" value="AAA"/>
    <property type="match status" value="1"/>
</dbReference>
<name>A0ABT6XPL3_9FLAO</name>
<accession>A0ABT6XPL3</accession>
<feature type="domain" description="ABC transporter" evidence="6">
    <location>
        <begin position="87"/>
        <end position="318"/>
    </location>
</feature>
<dbReference type="PANTHER" id="PTHR42711:SF5">
    <property type="entry name" value="ABC TRANSPORTER ATP-BINDING PROTEIN NATA"/>
    <property type="match status" value="1"/>
</dbReference>
<reference evidence="7 8" key="1">
    <citation type="submission" date="2023-05" db="EMBL/GenBank/DDBJ databases">
        <title>Flavobacterium sedimenti sp. nov., isolated from the sediment.</title>
        <authorList>
            <person name="Wu N."/>
        </authorList>
    </citation>
    <scope>NUCLEOTIDE SEQUENCE [LARGE SCALE GENOMIC DNA]</scope>
    <source>
        <strain evidence="7 8">YZ-48</strain>
    </source>
</reference>
<dbReference type="InterPro" id="IPR003593">
    <property type="entry name" value="AAA+_ATPase"/>
</dbReference>
<evidence type="ECO:0000259" key="6">
    <source>
        <dbReference type="PROSITE" id="PS50893"/>
    </source>
</evidence>
<keyword evidence="2" id="KW-0813">Transport</keyword>
<protein>
    <submittedName>
        <fullName evidence="7">ABC transporter ATP-binding protein</fullName>
    </submittedName>
</protein>
<evidence type="ECO:0000313" key="7">
    <source>
        <dbReference type="EMBL" id="MDI9257024.1"/>
    </source>
</evidence>